<accession>A0ACB9M1N4</accession>
<protein>
    <submittedName>
        <fullName evidence="1">Uncharacterized protein</fullName>
    </submittedName>
</protein>
<keyword evidence="2" id="KW-1185">Reference proteome</keyword>
<evidence type="ECO:0000313" key="1">
    <source>
        <dbReference type="EMBL" id="KAI4317992.1"/>
    </source>
</evidence>
<reference evidence="1 2" key="1">
    <citation type="journal article" date="2022" name="DNA Res.">
        <title>Chromosomal-level genome assembly of the orchid tree Bauhinia variegata (Leguminosae; Cercidoideae) supports the allotetraploid origin hypothesis of Bauhinia.</title>
        <authorList>
            <person name="Zhong Y."/>
            <person name="Chen Y."/>
            <person name="Zheng D."/>
            <person name="Pang J."/>
            <person name="Liu Y."/>
            <person name="Luo S."/>
            <person name="Meng S."/>
            <person name="Qian L."/>
            <person name="Wei D."/>
            <person name="Dai S."/>
            <person name="Zhou R."/>
        </authorList>
    </citation>
    <scope>NUCLEOTIDE SEQUENCE [LARGE SCALE GENOMIC DNA]</scope>
    <source>
        <strain evidence="1">BV-YZ2020</strain>
    </source>
</reference>
<organism evidence="1 2">
    <name type="scientific">Bauhinia variegata</name>
    <name type="common">Purple orchid tree</name>
    <name type="synonym">Phanera variegata</name>
    <dbReference type="NCBI Taxonomy" id="167791"/>
    <lineage>
        <taxon>Eukaryota</taxon>
        <taxon>Viridiplantae</taxon>
        <taxon>Streptophyta</taxon>
        <taxon>Embryophyta</taxon>
        <taxon>Tracheophyta</taxon>
        <taxon>Spermatophyta</taxon>
        <taxon>Magnoliopsida</taxon>
        <taxon>eudicotyledons</taxon>
        <taxon>Gunneridae</taxon>
        <taxon>Pentapetalae</taxon>
        <taxon>rosids</taxon>
        <taxon>fabids</taxon>
        <taxon>Fabales</taxon>
        <taxon>Fabaceae</taxon>
        <taxon>Cercidoideae</taxon>
        <taxon>Cercideae</taxon>
        <taxon>Bauhiniinae</taxon>
        <taxon>Bauhinia</taxon>
    </lineage>
</organism>
<proteinExistence type="predicted"/>
<sequence length="807" mass="91321">MANVIATATGSSSSSFSSAVFYPKKHNQEKIQKWKGALMEAANLSGWHSKNYRTEYELVENIVKNIMQKLNRMYSNDLKNLVGIEHNYACVESMLKIGSRNVRIIGIWGMGGLGKTTLAAVAFAKLSSRYEASCFLANVREEATNHGLNYLRNKLLSELLDDKDVYINDIEMHDLIQEMGKEIVRQESSKSPGRRSRLWNPEEIYDIFKSNKVTDTVEGIILNLSQIKSDIHLSHDTLTKMSNLRLVKFFYIWGAKRHNNVHLPKSLDFLPDSIRYLFWEGYPSRSLPSTFRPLNLVQISMQNSKVEKLWDGIQDLAHLNKIDLRNSKHLMELPDFSMASNLEYAFLDGCTSLCQVHSTILSLQKLVTLSLSNCKQLKSPESIIQSRRLEVLRLEGCSSLKEISMMSEDMKIFHLDKTAIAELPSSIGSLNKLEELTIRECFHLKNLPNALRGLTSLQSLDISDCRQVDTEKLAILLNGLRSLTYLNLTNCCNLFQLPENINLVSNLVMLDLSGSNVETLPASIIHLSLLQYIWLFDCRRLQFLPELPPFIEELNVRNCLSLETLLFTNSLSPLTSVSDQVKPSIWLENCVKLDEDSVKAMLKRMKEGTIDRIVYPESKVPNWFRHQTTDAAITIEPQCPSSSNLSCSAVFCLVVSLVSSPDKNIAWDIGCKYNMADGAEVQQTSFDERGYRHTTGLKRTAFGILDHVFVWYNDLPLLDHSKVSFEFFVEPLEKMEEVAISIKGCGVELIYDIKNERVSGSSAANISYDKELEALVIPPIQKSTFPALSTATNWKNQSKGLIDILSL</sequence>
<dbReference type="Proteomes" id="UP000828941">
    <property type="component" value="Chromosome 10"/>
</dbReference>
<dbReference type="EMBL" id="CM039435">
    <property type="protein sequence ID" value="KAI4317992.1"/>
    <property type="molecule type" value="Genomic_DNA"/>
</dbReference>
<gene>
    <name evidence="1" type="ORF">L6164_025808</name>
</gene>
<name>A0ACB9M1N4_BAUVA</name>
<comment type="caution">
    <text evidence="1">The sequence shown here is derived from an EMBL/GenBank/DDBJ whole genome shotgun (WGS) entry which is preliminary data.</text>
</comment>
<evidence type="ECO:0000313" key="2">
    <source>
        <dbReference type="Proteomes" id="UP000828941"/>
    </source>
</evidence>